<feature type="domain" description="HTH luxR-type" evidence="4">
    <location>
        <begin position="871"/>
        <end position="928"/>
    </location>
</feature>
<evidence type="ECO:0000256" key="3">
    <source>
        <dbReference type="SAM" id="SignalP"/>
    </source>
</evidence>
<feature type="coiled-coil region" evidence="1">
    <location>
        <begin position="773"/>
        <end position="800"/>
    </location>
</feature>
<dbReference type="SUPFAM" id="SSF63829">
    <property type="entry name" value="Calcium-dependent phosphotriesterase"/>
    <property type="match status" value="1"/>
</dbReference>
<keyword evidence="2" id="KW-0472">Membrane</keyword>
<dbReference type="Pfam" id="PF07495">
    <property type="entry name" value="Y_Y_Y"/>
    <property type="match status" value="1"/>
</dbReference>
<dbReference type="InParanoid" id="A0A1H9IZA4"/>
<dbReference type="InterPro" id="IPR000792">
    <property type="entry name" value="Tscrpt_reg_LuxR_C"/>
</dbReference>
<keyword evidence="3" id="KW-0732">Signal</keyword>
<keyword evidence="2" id="KW-1133">Transmembrane helix</keyword>
<evidence type="ECO:0000313" key="5">
    <source>
        <dbReference type="EMBL" id="SEQ79944.1"/>
    </source>
</evidence>
<evidence type="ECO:0000256" key="1">
    <source>
        <dbReference type="SAM" id="Coils"/>
    </source>
</evidence>
<dbReference type="Pfam" id="PF00196">
    <property type="entry name" value="GerE"/>
    <property type="match status" value="1"/>
</dbReference>
<dbReference type="EMBL" id="FOFB01000016">
    <property type="protein sequence ID" value="SEQ79944.1"/>
    <property type="molecule type" value="Genomic_DNA"/>
</dbReference>
<dbReference type="Gene3D" id="2.60.40.10">
    <property type="entry name" value="Immunoglobulins"/>
    <property type="match status" value="1"/>
</dbReference>
<keyword evidence="6" id="KW-1185">Reference proteome</keyword>
<feature type="signal peptide" evidence="3">
    <location>
        <begin position="1"/>
        <end position="20"/>
    </location>
</feature>
<dbReference type="SUPFAM" id="SSF46894">
    <property type="entry name" value="C-terminal effector domain of the bipartite response regulators"/>
    <property type="match status" value="1"/>
</dbReference>
<dbReference type="GO" id="GO:0006355">
    <property type="term" value="P:regulation of DNA-templated transcription"/>
    <property type="evidence" value="ECO:0007669"/>
    <property type="project" value="InterPro"/>
</dbReference>
<evidence type="ECO:0000259" key="4">
    <source>
        <dbReference type="SMART" id="SM00421"/>
    </source>
</evidence>
<proteinExistence type="predicted"/>
<dbReference type="InterPro" id="IPR011110">
    <property type="entry name" value="Reg_prop"/>
</dbReference>
<dbReference type="RefSeq" id="WP_090169801.1">
    <property type="nucleotide sequence ID" value="NZ_FOFB01000016.1"/>
</dbReference>
<dbReference type="STRING" id="478744.SAMN05444359_11621"/>
<gene>
    <name evidence="5" type="ORF">SAMN05444359_11621</name>
</gene>
<dbReference type="AlphaFoldDB" id="A0A1H9IZA4"/>
<evidence type="ECO:0000313" key="6">
    <source>
        <dbReference type="Proteomes" id="UP000199021"/>
    </source>
</evidence>
<accession>A0A1H9IZA4</accession>
<reference evidence="6" key="1">
    <citation type="submission" date="2016-10" db="EMBL/GenBank/DDBJ databases">
        <authorList>
            <person name="Varghese N."/>
            <person name="Submissions S."/>
        </authorList>
    </citation>
    <scope>NUCLEOTIDE SEQUENCE [LARGE SCALE GENOMIC DNA]</scope>
    <source>
        <strain evidence="6">DSM 24740</strain>
    </source>
</reference>
<dbReference type="Gene3D" id="1.10.10.10">
    <property type="entry name" value="Winged helix-like DNA-binding domain superfamily/Winged helix DNA-binding domain"/>
    <property type="match status" value="1"/>
</dbReference>
<dbReference type="InterPro" id="IPR015943">
    <property type="entry name" value="WD40/YVTN_repeat-like_dom_sf"/>
</dbReference>
<dbReference type="InterPro" id="IPR036388">
    <property type="entry name" value="WH-like_DNA-bd_sf"/>
</dbReference>
<sequence>MLRIIPVWFFFLLMSWQLFAQELPPVASFEPELYNGGSQNWGLSQDESDFIYVANNEGLLEYNGQRWSTYPSPNETLVRSVKAHNGRIYTGMYMDFGYWERTASGALAYQSLCDNERDKMLPDEHFWNIILHEGYLVFQSLDQLFLYQPEEGSIRVITPEWGVSKVFKTAKSLYFSDQKQGLFRLEGGTAVAVLEQESPAVFITHLWGKAGELVLQTATDGCYRLEDGALKKTSLHPFLEGKSVYSASNLRLGGRAFGTVSNGVYVVGPDGELAYHLDQVDGLSNNTVLSLFEDARSNLWVGTDNGISCINLSSPFRKFTDNSGQLGTVHASAVHGGNLYLGSNQGLFVKSVNGGDLPRLVPGTRGQVWSLFQHQGVLFCGHDRGTFTIDGLRAESLGAQNGGTWGFVPVPGRPDLLLQGNYFGLSVLTLTSGRWLFRNKVDGFDYSARFLAASAESEAYISHEYRGVYGLKLDEGFRKVTDLKLYNTPEKGKNAGLTSFQDGVVYFSRDGVFTLQDFDGGFQRSAPLSNSISKTEYTSGKMTAEAKRLWFFTAESISFFHRGALSDDLQRQTIPVPSRLIDAKSGYENITPIGGDTLLIGTADGYLQLALSAVPLHQHQLYLTSATALPAAGNPIPLALGEEGEIPFEDHSVTFELAVASFEKYFIPRYQYRLLGLSEEWSGWSTESTISFPGLPYGEYVLEARSLLGRRSAENSVSYSFEVLRPWYASNWALVLYLLVTGLLIYLLHRSYTRYYRRKQKALQEESDQRLAAREREAELELIRINNQHLQQEISSKSRETAISTMSLVRKNELLQQIKDKLLSDQDPERRIQEVIKTIDHNIDEAETWNLFKEAFENTDQDFFKKVKELHPGLSPNDLKLCAYLRLNLSSKEIAPMLNISPRSVEVKRYRLRKKMNLEAKTGLVDYIMGI</sequence>
<name>A0A1H9IZA4_9BACT</name>
<feature type="chain" id="PRO_5011565674" evidence="3">
    <location>
        <begin position="21"/>
        <end position="931"/>
    </location>
</feature>
<protein>
    <submittedName>
        <fullName evidence="5">Two component regulator propeller</fullName>
    </submittedName>
</protein>
<dbReference type="OrthoDB" id="1090267at2"/>
<dbReference type="InterPro" id="IPR011123">
    <property type="entry name" value="Y_Y_Y"/>
</dbReference>
<keyword evidence="2" id="KW-0812">Transmembrane</keyword>
<dbReference type="GO" id="GO:0003677">
    <property type="term" value="F:DNA binding"/>
    <property type="evidence" value="ECO:0007669"/>
    <property type="project" value="InterPro"/>
</dbReference>
<keyword evidence="1" id="KW-0175">Coiled coil</keyword>
<dbReference type="SMART" id="SM00421">
    <property type="entry name" value="HTH_LUXR"/>
    <property type="match status" value="1"/>
</dbReference>
<organism evidence="5 6">
    <name type="scientific">Neolewinella agarilytica</name>
    <dbReference type="NCBI Taxonomy" id="478744"/>
    <lineage>
        <taxon>Bacteria</taxon>
        <taxon>Pseudomonadati</taxon>
        <taxon>Bacteroidota</taxon>
        <taxon>Saprospiria</taxon>
        <taxon>Saprospirales</taxon>
        <taxon>Lewinellaceae</taxon>
        <taxon>Neolewinella</taxon>
    </lineage>
</organism>
<dbReference type="InterPro" id="IPR013783">
    <property type="entry name" value="Ig-like_fold"/>
</dbReference>
<dbReference type="Pfam" id="PF07494">
    <property type="entry name" value="Reg_prop"/>
    <property type="match status" value="1"/>
</dbReference>
<dbReference type="Proteomes" id="UP000199021">
    <property type="component" value="Unassembled WGS sequence"/>
</dbReference>
<evidence type="ECO:0000256" key="2">
    <source>
        <dbReference type="SAM" id="Phobius"/>
    </source>
</evidence>
<dbReference type="InterPro" id="IPR016032">
    <property type="entry name" value="Sig_transdc_resp-reg_C-effctor"/>
</dbReference>
<dbReference type="Gene3D" id="2.130.10.10">
    <property type="entry name" value="YVTN repeat-like/Quinoprotein amine dehydrogenase"/>
    <property type="match status" value="1"/>
</dbReference>
<feature type="transmembrane region" description="Helical" evidence="2">
    <location>
        <begin position="727"/>
        <end position="748"/>
    </location>
</feature>